<dbReference type="Pfam" id="PF03965">
    <property type="entry name" value="Penicillinase_R"/>
    <property type="match status" value="1"/>
</dbReference>
<accession>A0A7K1GKY6</accession>
<dbReference type="GO" id="GO:0003677">
    <property type="term" value="F:DNA binding"/>
    <property type="evidence" value="ECO:0007669"/>
    <property type="project" value="UniProtKB-KW"/>
</dbReference>
<evidence type="ECO:0000256" key="4">
    <source>
        <dbReference type="ARBA" id="ARBA00023163"/>
    </source>
</evidence>
<dbReference type="AlphaFoldDB" id="A0A7K1GKY6"/>
<evidence type="ECO:0000256" key="3">
    <source>
        <dbReference type="ARBA" id="ARBA00023125"/>
    </source>
</evidence>
<dbReference type="InterPro" id="IPR036388">
    <property type="entry name" value="WH-like_DNA-bd_sf"/>
</dbReference>
<dbReference type="SUPFAM" id="SSF46785">
    <property type="entry name" value="Winged helix' DNA-binding domain"/>
    <property type="match status" value="1"/>
</dbReference>
<comment type="caution">
    <text evidence="5">The sequence shown here is derived from an EMBL/GenBank/DDBJ whole genome shotgun (WGS) entry which is preliminary data.</text>
</comment>
<proteinExistence type="inferred from homology"/>
<dbReference type="InterPro" id="IPR036390">
    <property type="entry name" value="WH_DNA-bd_sf"/>
</dbReference>
<evidence type="ECO:0000256" key="2">
    <source>
        <dbReference type="ARBA" id="ARBA00023015"/>
    </source>
</evidence>
<sequence length="122" mass="14598">MIKLPQTEEQLMEYIWELKKAFSKEIMDKYSDPKPAQTTLSTLLKRLTEKKFIDFKTYGTTREYYPLIQKEDYFATHINTLIETYFNNSALNFASFFTKKSKMNKSELEQLKKIVDDELNKQ</sequence>
<dbReference type="OrthoDB" id="1098508at2"/>
<dbReference type="GO" id="GO:0045892">
    <property type="term" value="P:negative regulation of DNA-templated transcription"/>
    <property type="evidence" value="ECO:0007669"/>
    <property type="project" value="InterPro"/>
</dbReference>
<dbReference type="InterPro" id="IPR005650">
    <property type="entry name" value="BlaI_family"/>
</dbReference>
<dbReference type="PIRSF" id="PIRSF019455">
    <property type="entry name" value="CopR_AtkY"/>
    <property type="match status" value="1"/>
</dbReference>
<evidence type="ECO:0000256" key="1">
    <source>
        <dbReference type="ARBA" id="ARBA00011046"/>
    </source>
</evidence>
<keyword evidence="3" id="KW-0238">DNA-binding</keyword>
<keyword evidence="6" id="KW-1185">Reference proteome</keyword>
<dbReference type="Gene3D" id="1.10.4040.10">
    <property type="entry name" value="Penicillinase repressor domain"/>
    <property type="match status" value="1"/>
</dbReference>
<protein>
    <submittedName>
        <fullName evidence="5">BlaI/MecI/CopY family transcriptional regulator</fullName>
    </submittedName>
</protein>
<keyword evidence="2" id="KW-0805">Transcription regulation</keyword>
<keyword evidence="4" id="KW-0804">Transcription</keyword>
<reference evidence="5 6" key="1">
    <citation type="journal article" date="2006" name="Int. J. Syst. Evol. Microbiol.">
        <title>Myroides pelagicus sp. nov., isolated from seawater in Thailand.</title>
        <authorList>
            <person name="Yoon J."/>
            <person name="Maneerat S."/>
            <person name="Kawai F."/>
            <person name="Yokota A."/>
        </authorList>
    </citation>
    <scope>NUCLEOTIDE SEQUENCE [LARGE SCALE GENOMIC DNA]</scope>
    <source>
        <strain evidence="5 6">SM1T</strain>
    </source>
</reference>
<evidence type="ECO:0000313" key="6">
    <source>
        <dbReference type="Proteomes" id="UP000488936"/>
    </source>
</evidence>
<gene>
    <name evidence="5" type="ORF">GJV77_06400</name>
</gene>
<name>A0A7K1GKY6_9FLAO</name>
<dbReference type="RefSeq" id="WP_155035550.1">
    <property type="nucleotide sequence ID" value="NZ_JAYMMG010000001.1"/>
</dbReference>
<comment type="similarity">
    <text evidence="1">Belongs to the BlaI transcriptional regulatory family.</text>
</comment>
<organism evidence="5 6">
    <name type="scientific">Myroides pelagicus</name>
    <dbReference type="NCBI Taxonomy" id="270914"/>
    <lineage>
        <taxon>Bacteria</taxon>
        <taxon>Pseudomonadati</taxon>
        <taxon>Bacteroidota</taxon>
        <taxon>Flavobacteriia</taxon>
        <taxon>Flavobacteriales</taxon>
        <taxon>Flavobacteriaceae</taxon>
        <taxon>Myroides</taxon>
    </lineage>
</organism>
<dbReference type="Gene3D" id="1.10.10.10">
    <property type="entry name" value="Winged helix-like DNA-binding domain superfamily/Winged helix DNA-binding domain"/>
    <property type="match status" value="1"/>
</dbReference>
<dbReference type="Proteomes" id="UP000488936">
    <property type="component" value="Unassembled WGS sequence"/>
</dbReference>
<evidence type="ECO:0000313" key="5">
    <source>
        <dbReference type="EMBL" id="MTH29552.1"/>
    </source>
</evidence>
<dbReference type="EMBL" id="WMJY01000010">
    <property type="protein sequence ID" value="MTH29552.1"/>
    <property type="molecule type" value="Genomic_DNA"/>
</dbReference>